<dbReference type="PANTHER" id="PTHR11795:SF447">
    <property type="entry name" value="ABC TRANSPORTER PERMEASE PROTEIN"/>
    <property type="match status" value="1"/>
</dbReference>
<keyword evidence="7 9" id="KW-0472">Membrane</keyword>
<evidence type="ECO:0000256" key="9">
    <source>
        <dbReference type="SAM" id="Phobius"/>
    </source>
</evidence>
<evidence type="ECO:0000256" key="2">
    <source>
        <dbReference type="ARBA" id="ARBA00022448"/>
    </source>
</evidence>
<sequence length="569" mass="61499">MLKQTARWNDVCKILSCLILAFALPFGALAQTSSLSEPEQLASEESSENVSVKTLWLTQIAPLLTSKSFSDKELAVQFIAASDHPEKGKILTGLLAKQVIYNKEDKSVWFIENLPLGKGSEVINLSSGVSTVVEKKRQYRTVTLNNNMRTQIKTSLATASLTSDDLEEKRAGAKRMMGQVDSELASVISDLMNTESDAVTKKYLHTALSITQLDGQASTAEVLIAIEQLQASGLAEAFEALKSTKAQTTGETPDEIQQALDRAISSFEETQRVVNIAQTLYFGLSLGSVLVLAGIGLAITFGVMGVINMAHGELIMIGAYTTYVMQLLLPDFSGVALILSIPAAFIVSGLVGVVIERSVIRHLYGRPLETLLATFGISLILQQAVRSIFSPLNRSVSTPEFMSGMIEITPMLQLTASRMYIIIFCLMVFFALLFILKRTSLGLQVRAVSQNRPMARAMGVRSEWVDMATFGLGSGVAGVAGVALSQLTNVGPNMGQAYIIDSFMVVVFGGVGNLWGTLAAGLSLGVFNKILEPWAGAVLAKILVLVFIILFIQKRPKGLFPQRGRMAED</sequence>
<proteinExistence type="inferred from homology"/>
<keyword evidence="3" id="KW-1003">Cell membrane</keyword>
<keyword evidence="2" id="KW-0813">Transport</keyword>
<dbReference type="GO" id="GO:0005886">
    <property type="term" value="C:plasma membrane"/>
    <property type="evidence" value="ECO:0007669"/>
    <property type="project" value="UniProtKB-SubCell"/>
</dbReference>
<dbReference type="InterPro" id="IPR052157">
    <property type="entry name" value="BCAA_transport_permease"/>
</dbReference>
<keyword evidence="4 9" id="KW-0812">Transmembrane</keyword>
<comment type="similarity">
    <text evidence="8">Belongs to the binding-protein-dependent transport system permease family. LivHM subfamily.</text>
</comment>
<feature type="transmembrane region" description="Helical" evidence="9">
    <location>
        <begin position="503"/>
        <end position="527"/>
    </location>
</feature>
<dbReference type="InterPro" id="IPR017779">
    <property type="entry name" value="ABC_UrtB_bac"/>
</dbReference>
<feature type="transmembrane region" description="Helical" evidence="9">
    <location>
        <begin position="335"/>
        <end position="355"/>
    </location>
</feature>
<comment type="subcellular location">
    <subcellularLocation>
        <location evidence="1">Cell inner membrane</location>
        <topology evidence="1">Multi-pass membrane protein</topology>
    </subcellularLocation>
</comment>
<protein>
    <submittedName>
        <fullName evidence="11">Urea ABC transporter permease subunit UrtB</fullName>
    </submittedName>
</protein>
<organism evidence="11 12">
    <name type="scientific">Enterovibrio norvegicus FF-454</name>
    <dbReference type="NCBI Taxonomy" id="1185651"/>
    <lineage>
        <taxon>Bacteria</taxon>
        <taxon>Pseudomonadati</taxon>
        <taxon>Pseudomonadota</taxon>
        <taxon>Gammaproteobacteria</taxon>
        <taxon>Vibrionales</taxon>
        <taxon>Vibrionaceae</taxon>
        <taxon>Enterovibrio</taxon>
    </lineage>
</organism>
<gene>
    <name evidence="11" type="ORF">A1OK_20210</name>
</gene>
<keyword evidence="6 9" id="KW-1133">Transmembrane helix</keyword>
<evidence type="ECO:0000256" key="1">
    <source>
        <dbReference type="ARBA" id="ARBA00004429"/>
    </source>
</evidence>
<dbReference type="Pfam" id="PF02653">
    <property type="entry name" value="BPD_transp_2"/>
    <property type="match status" value="1"/>
</dbReference>
<reference evidence="11 12" key="1">
    <citation type="journal article" date="2012" name="Science">
        <title>Ecological populations of bacteria act as socially cohesive units of antibiotic production and resistance.</title>
        <authorList>
            <person name="Cordero O.X."/>
            <person name="Wildschutte H."/>
            <person name="Kirkup B."/>
            <person name="Proehl S."/>
            <person name="Ngo L."/>
            <person name="Hussain F."/>
            <person name="Le Roux F."/>
            <person name="Mincer T."/>
            <person name="Polz M.F."/>
        </authorList>
    </citation>
    <scope>NUCLEOTIDE SEQUENCE [LARGE SCALE GENOMIC DNA]</scope>
    <source>
        <strain evidence="11 12">FF-454</strain>
    </source>
</reference>
<evidence type="ECO:0000256" key="7">
    <source>
        <dbReference type="ARBA" id="ARBA00023136"/>
    </source>
</evidence>
<evidence type="ECO:0000256" key="6">
    <source>
        <dbReference type="ARBA" id="ARBA00022989"/>
    </source>
</evidence>
<dbReference type="NCBIfam" id="TIGR03409">
    <property type="entry name" value="urea_trans_UrtB"/>
    <property type="match status" value="1"/>
</dbReference>
<dbReference type="PANTHER" id="PTHR11795">
    <property type="entry name" value="BRANCHED-CHAIN AMINO ACID TRANSPORT SYSTEM PERMEASE PROTEIN LIVH"/>
    <property type="match status" value="1"/>
</dbReference>
<dbReference type="InterPro" id="IPR001851">
    <property type="entry name" value="ABC_transp_permease"/>
</dbReference>
<evidence type="ECO:0000313" key="11">
    <source>
        <dbReference type="EMBL" id="OEE62909.1"/>
    </source>
</evidence>
<accession>A0A1E5CBP2</accession>
<evidence type="ECO:0000256" key="3">
    <source>
        <dbReference type="ARBA" id="ARBA00022475"/>
    </source>
</evidence>
<evidence type="ECO:0000256" key="4">
    <source>
        <dbReference type="ARBA" id="ARBA00022692"/>
    </source>
</evidence>
<feature type="chain" id="PRO_5009172611" evidence="10">
    <location>
        <begin position="31"/>
        <end position="569"/>
    </location>
</feature>
<feature type="transmembrane region" description="Helical" evidence="9">
    <location>
        <begin position="280"/>
        <end position="303"/>
    </location>
</feature>
<evidence type="ECO:0000256" key="5">
    <source>
        <dbReference type="ARBA" id="ARBA00022970"/>
    </source>
</evidence>
<feature type="transmembrane region" description="Helical" evidence="9">
    <location>
        <begin position="419"/>
        <end position="436"/>
    </location>
</feature>
<dbReference type="AlphaFoldDB" id="A0A1E5CBP2"/>
<keyword evidence="12" id="KW-1185">Reference proteome</keyword>
<keyword evidence="10" id="KW-0732">Signal</keyword>
<feature type="transmembrane region" description="Helical" evidence="9">
    <location>
        <begin position="533"/>
        <end position="552"/>
    </location>
</feature>
<comment type="caution">
    <text evidence="11">The sequence shown here is derived from an EMBL/GenBank/DDBJ whole genome shotgun (WGS) entry which is preliminary data.</text>
</comment>
<keyword evidence="5" id="KW-0029">Amino-acid transport</keyword>
<evidence type="ECO:0000256" key="8">
    <source>
        <dbReference type="ARBA" id="ARBA00037998"/>
    </source>
</evidence>
<dbReference type="EMBL" id="AJWN02000032">
    <property type="protein sequence ID" value="OEE62909.1"/>
    <property type="molecule type" value="Genomic_DNA"/>
</dbReference>
<evidence type="ECO:0000256" key="10">
    <source>
        <dbReference type="SAM" id="SignalP"/>
    </source>
</evidence>
<dbReference type="GO" id="GO:0022857">
    <property type="term" value="F:transmembrane transporter activity"/>
    <property type="evidence" value="ECO:0007669"/>
    <property type="project" value="InterPro"/>
</dbReference>
<dbReference type="Proteomes" id="UP000095039">
    <property type="component" value="Unassembled WGS sequence"/>
</dbReference>
<dbReference type="GO" id="GO:0006865">
    <property type="term" value="P:amino acid transport"/>
    <property type="evidence" value="ECO:0007669"/>
    <property type="project" value="UniProtKB-KW"/>
</dbReference>
<name>A0A1E5CBP2_9GAMM</name>
<dbReference type="CDD" id="cd06582">
    <property type="entry name" value="TM_PBP1_LivH_like"/>
    <property type="match status" value="1"/>
</dbReference>
<feature type="signal peptide" evidence="10">
    <location>
        <begin position="1"/>
        <end position="30"/>
    </location>
</feature>
<dbReference type="RefSeq" id="WP_016958609.1">
    <property type="nucleotide sequence ID" value="NZ_AJWN02000032.1"/>
</dbReference>
<evidence type="ECO:0000313" key="12">
    <source>
        <dbReference type="Proteomes" id="UP000095039"/>
    </source>
</evidence>